<evidence type="ECO:0000313" key="7">
    <source>
        <dbReference type="Proteomes" id="UP001165413"/>
    </source>
</evidence>
<keyword evidence="2 4" id="KW-0819">tRNA processing</keyword>
<gene>
    <name evidence="4" type="primary">truD</name>
    <name evidence="6" type="ORF">NLF92_04930</name>
</gene>
<evidence type="ECO:0000259" key="5">
    <source>
        <dbReference type="PROSITE" id="PS50984"/>
    </source>
</evidence>
<proteinExistence type="inferred from homology"/>
<keyword evidence="7" id="KW-1185">Reference proteome</keyword>
<dbReference type="Pfam" id="PF01142">
    <property type="entry name" value="TruD"/>
    <property type="match status" value="2"/>
</dbReference>
<evidence type="ECO:0000313" key="6">
    <source>
        <dbReference type="EMBL" id="MCP3428286.1"/>
    </source>
</evidence>
<comment type="function">
    <text evidence="4">Responsible for synthesis of pseudouridine from uracil-13 in transfer RNAs.</text>
</comment>
<sequence length="363" mass="40413">MDWAYWYGKPVSTAKFKQVLSDFKVVEDIGFSPSGEGEHIFLLIEKTQLNTAYVAEQLAAFTGLPLRNISYAGRKDKFSISTQWFGVHCPGKKSFAWDEFDLKGVVIKSVSRHDKKLKTGALKRNAFTIVLRDVSDISAVQQRLDNIATGGVPNYFGSQRFGEVRYLDEAGQQCTKFGGNLTLAENLYNGKGIKNRNKRSVAISALRSWLFNTYISEKIRQETFATVTSGDVCILSGSNSFFTADKADASIQQRLVDRDIVLSAPMWGAGELAANDDAAVFEQTLAAHYPEITNCLVDLGLKQERRAIHLWPENLVHRVIDTQHIEVSFGLPKGCFATSILREVVQFTTNDATDHCAVNQLPE</sequence>
<comment type="similarity">
    <text evidence="1 4">Belongs to the pseudouridine synthase TruD family.</text>
</comment>
<dbReference type="InterPro" id="IPR011760">
    <property type="entry name" value="PsdUridine_synth_TruD_insert"/>
</dbReference>
<protein>
    <recommendedName>
        <fullName evidence="4">tRNA pseudouridine synthase D</fullName>
        <ecNumber evidence="4">5.4.99.27</ecNumber>
    </recommendedName>
    <alternativeName>
        <fullName evidence="4">tRNA pseudouridine(13) synthase</fullName>
    </alternativeName>
    <alternativeName>
        <fullName evidence="4">tRNA pseudouridylate synthase D</fullName>
    </alternativeName>
    <alternativeName>
        <fullName evidence="4">tRNA-uridine isomerase D</fullName>
    </alternativeName>
</protein>
<dbReference type="InterPro" id="IPR001656">
    <property type="entry name" value="PsdUridine_synth_TruD"/>
</dbReference>
<evidence type="ECO:0000256" key="1">
    <source>
        <dbReference type="ARBA" id="ARBA00007953"/>
    </source>
</evidence>
<dbReference type="HAMAP" id="MF_01082">
    <property type="entry name" value="TruD"/>
    <property type="match status" value="1"/>
</dbReference>
<dbReference type="Gene3D" id="3.30.2340.10">
    <property type="entry name" value="TruD, insertion domain"/>
    <property type="match status" value="1"/>
</dbReference>
<dbReference type="Proteomes" id="UP001165413">
    <property type="component" value="Unassembled WGS sequence"/>
</dbReference>
<dbReference type="InterPro" id="IPR043165">
    <property type="entry name" value="TruD_insert_sf"/>
</dbReference>
<name>A0AA41X2G1_9ALTE</name>
<dbReference type="EMBL" id="JANATA010000006">
    <property type="protein sequence ID" value="MCP3428286.1"/>
    <property type="molecule type" value="Genomic_DNA"/>
</dbReference>
<dbReference type="GO" id="GO:0005829">
    <property type="term" value="C:cytosol"/>
    <property type="evidence" value="ECO:0007669"/>
    <property type="project" value="TreeGrafter"/>
</dbReference>
<dbReference type="Gene3D" id="3.30.2350.20">
    <property type="entry name" value="TruD, catalytic domain"/>
    <property type="match status" value="1"/>
</dbReference>
<dbReference type="PANTHER" id="PTHR47811:SF1">
    <property type="entry name" value="TRNA PSEUDOURIDINE SYNTHASE D"/>
    <property type="match status" value="1"/>
</dbReference>
<evidence type="ECO:0000256" key="3">
    <source>
        <dbReference type="ARBA" id="ARBA00023235"/>
    </source>
</evidence>
<organism evidence="6 7">
    <name type="scientific">Opacimonas viscosa</name>
    <dbReference type="NCBI Taxonomy" id="2961944"/>
    <lineage>
        <taxon>Bacteria</taxon>
        <taxon>Pseudomonadati</taxon>
        <taxon>Pseudomonadota</taxon>
        <taxon>Gammaproteobacteria</taxon>
        <taxon>Alteromonadales</taxon>
        <taxon>Alteromonadaceae</taxon>
        <taxon>Opacimonas</taxon>
    </lineage>
</organism>
<dbReference type="InterPro" id="IPR050170">
    <property type="entry name" value="TruD_pseudoU_synthase"/>
</dbReference>
<evidence type="ECO:0000256" key="4">
    <source>
        <dbReference type="HAMAP-Rule" id="MF_01082"/>
    </source>
</evidence>
<dbReference type="EC" id="5.4.99.27" evidence="4"/>
<feature type="domain" description="TRUD" evidence="5">
    <location>
        <begin position="151"/>
        <end position="310"/>
    </location>
</feature>
<accession>A0AA41X2G1</accession>
<keyword evidence="3 4" id="KW-0413">Isomerase</keyword>
<reference evidence="6" key="1">
    <citation type="submission" date="2022-07" db="EMBL/GenBank/DDBJ databases">
        <title>Characterization of the Novel Bacterium Alteromonas immobilis LMIT006 and Alteromonas gregis LMIT007.</title>
        <authorList>
            <person name="Lin X."/>
        </authorList>
    </citation>
    <scope>NUCLEOTIDE SEQUENCE</scope>
    <source>
        <strain evidence="6">LMIT007</strain>
    </source>
</reference>
<dbReference type="PROSITE" id="PS50984">
    <property type="entry name" value="TRUD"/>
    <property type="match status" value="1"/>
</dbReference>
<feature type="active site" description="Nucleophile" evidence="4">
    <location>
        <position position="76"/>
    </location>
</feature>
<dbReference type="InterPro" id="IPR042214">
    <property type="entry name" value="TruD_catalytic"/>
</dbReference>
<dbReference type="GO" id="GO:0003723">
    <property type="term" value="F:RNA binding"/>
    <property type="evidence" value="ECO:0007669"/>
    <property type="project" value="InterPro"/>
</dbReference>
<dbReference type="SUPFAM" id="SSF55120">
    <property type="entry name" value="Pseudouridine synthase"/>
    <property type="match status" value="1"/>
</dbReference>
<comment type="catalytic activity">
    <reaction evidence="4">
        <text>uridine(13) in tRNA = pseudouridine(13) in tRNA</text>
        <dbReference type="Rhea" id="RHEA:42540"/>
        <dbReference type="Rhea" id="RHEA-COMP:10105"/>
        <dbReference type="Rhea" id="RHEA-COMP:10106"/>
        <dbReference type="ChEBI" id="CHEBI:65314"/>
        <dbReference type="ChEBI" id="CHEBI:65315"/>
        <dbReference type="EC" id="5.4.99.27"/>
    </reaction>
</comment>
<dbReference type="GO" id="GO:0160150">
    <property type="term" value="F:tRNA pseudouridine(13) synthase activity"/>
    <property type="evidence" value="ECO:0007669"/>
    <property type="project" value="UniProtKB-EC"/>
</dbReference>
<dbReference type="AlphaFoldDB" id="A0AA41X2G1"/>
<evidence type="ECO:0000256" key="2">
    <source>
        <dbReference type="ARBA" id="ARBA00022694"/>
    </source>
</evidence>
<comment type="caution">
    <text evidence="6">The sequence shown here is derived from an EMBL/GenBank/DDBJ whole genome shotgun (WGS) entry which is preliminary data.</text>
</comment>
<dbReference type="InterPro" id="IPR020103">
    <property type="entry name" value="PsdUridine_synth_cat_dom_sf"/>
</dbReference>
<dbReference type="PANTHER" id="PTHR47811">
    <property type="entry name" value="TRNA PSEUDOURIDINE SYNTHASE D"/>
    <property type="match status" value="1"/>
</dbReference>
<dbReference type="GO" id="GO:0031119">
    <property type="term" value="P:tRNA pseudouridine synthesis"/>
    <property type="evidence" value="ECO:0007669"/>
    <property type="project" value="UniProtKB-UniRule"/>
</dbReference>